<dbReference type="EMBL" id="JBHTKI010000049">
    <property type="protein sequence ID" value="MFD1032934.1"/>
    <property type="molecule type" value="Genomic_DNA"/>
</dbReference>
<gene>
    <name evidence="1" type="ORF">ACFQ1X_16010</name>
</gene>
<comment type="caution">
    <text evidence="1">The sequence shown here is derived from an EMBL/GenBank/DDBJ whole genome shotgun (WGS) entry which is preliminary data.</text>
</comment>
<evidence type="ECO:0008006" key="3">
    <source>
        <dbReference type="Google" id="ProtNLM"/>
    </source>
</evidence>
<reference evidence="2" key="1">
    <citation type="journal article" date="2019" name="Int. J. Syst. Evol. Microbiol.">
        <title>The Global Catalogue of Microorganisms (GCM) 10K type strain sequencing project: providing services to taxonomists for standard genome sequencing and annotation.</title>
        <authorList>
            <consortium name="The Broad Institute Genomics Platform"/>
            <consortium name="The Broad Institute Genome Sequencing Center for Infectious Disease"/>
            <person name="Wu L."/>
            <person name="Ma J."/>
        </authorList>
    </citation>
    <scope>NUCLEOTIDE SEQUENCE [LARGE SCALE GENOMIC DNA]</scope>
    <source>
        <strain evidence="2">CCUG 56756</strain>
    </source>
</reference>
<sequence length="325" mass="37711">MEAVKFVIPISNFVIESAFKIGDVYYTPPLYSILHQSYSYTDSISEEEFEMIKKCLGILETHSNQQWINSSLAITTFEEIEYKNAQEAFLYVNRICEKVDRSMDYLRLQECQIGNFDTLPGLAGMLDDGFKNVFKINIKTDYYEMIPGEVTLIIRNGIGLMPFREPNASDRELLDYKLIFNNRNDEVFLNCRAALTRINEAMYMHNLNTAFIYLMTTIEMLADKDEMIQFKRAKAKILPFIVSSKEAHTDLSSRLFNISKDKRTEIVHNGKNIFDLYEDQNQVKKELFFLTGLIVQYVSAVILTGIQTYDSLKVKREELMKELGV</sequence>
<accession>A0ABW3LEF2</accession>
<protein>
    <recommendedName>
        <fullName evidence="3">Apea-like HEPN domain-containing protein</fullName>
    </recommendedName>
</protein>
<dbReference type="Proteomes" id="UP001597109">
    <property type="component" value="Unassembled WGS sequence"/>
</dbReference>
<organism evidence="1 2">
    <name type="scientific">Metaplanococcus flavidus</name>
    <dbReference type="NCBI Taxonomy" id="569883"/>
    <lineage>
        <taxon>Bacteria</taxon>
        <taxon>Bacillati</taxon>
        <taxon>Bacillota</taxon>
        <taxon>Bacilli</taxon>
        <taxon>Bacillales</taxon>
        <taxon>Caryophanaceae</taxon>
        <taxon>Metaplanococcus</taxon>
    </lineage>
</organism>
<evidence type="ECO:0000313" key="1">
    <source>
        <dbReference type="EMBL" id="MFD1032934.1"/>
    </source>
</evidence>
<evidence type="ECO:0000313" key="2">
    <source>
        <dbReference type="Proteomes" id="UP001597109"/>
    </source>
</evidence>
<dbReference type="RefSeq" id="WP_144841559.1">
    <property type="nucleotide sequence ID" value="NZ_JBHTKI010000049.1"/>
</dbReference>
<keyword evidence="2" id="KW-1185">Reference proteome</keyword>
<proteinExistence type="predicted"/>
<name>A0ABW3LEF2_9BACL</name>